<feature type="compositionally biased region" description="Low complexity" evidence="1">
    <location>
        <begin position="411"/>
        <end position="427"/>
    </location>
</feature>
<reference evidence="2 3" key="1">
    <citation type="journal article" date="2016" name="Mol. Biol. Evol.">
        <title>Comparative Genomics of Early-Diverging Mushroom-Forming Fungi Provides Insights into the Origins of Lignocellulose Decay Capabilities.</title>
        <authorList>
            <person name="Nagy L.G."/>
            <person name="Riley R."/>
            <person name="Tritt A."/>
            <person name="Adam C."/>
            <person name="Daum C."/>
            <person name="Floudas D."/>
            <person name="Sun H."/>
            <person name="Yadav J.S."/>
            <person name="Pangilinan J."/>
            <person name="Larsson K.H."/>
            <person name="Matsuura K."/>
            <person name="Barry K."/>
            <person name="Labutti K."/>
            <person name="Kuo R."/>
            <person name="Ohm R.A."/>
            <person name="Bhattacharya S.S."/>
            <person name="Shirouzu T."/>
            <person name="Yoshinaga Y."/>
            <person name="Martin F.M."/>
            <person name="Grigoriev I.V."/>
            <person name="Hibbett D.S."/>
        </authorList>
    </citation>
    <scope>NUCLEOTIDE SEQUENCE [LARGE SCALE GENOMIC DNA]</scope>
    <source>
        <strain evidence="2 3">HHB14362 ss-1</strain>
    </source>
</reference>
<keyword evidence="3" id="KW-1185">Reference proteome</keyword>
<protein>
    <submittedName>
        <fullName evidence="2">Uncharacterized protein</fullName>
    </submittedName>
</protein>
<evidence type="ECO:0000256" key="1">
    <source>
        <dbReference type="SAM" id="MobiDB-lite"/>
    </source>
</evidence>
<dbReference type="AlphaFoldDB" id="A0A165R216"/>
<dbReference type="EMBL" id="KV425587">
    <property type="protein sequence ID" value="KZT23195.1"/>
    <property type="molecule type" value="Genomic_DNA"/>
</dbReference>
<dbReference type="Proteomes" id="UP000076761">
    <property type="component" value="Unassembled WGS sequence"/>
</dbReference>
<gene>
    <name evidence="2" type="ORF">NEOLEDRAFT_1149487</name>
</gene>
<feature type="region of interest" description="Disordered" evidence="1">
    <location>
        <begin position="406"/>
        <end position="521"/>
    </location>
</feature>
<sequence>MQSNEDLAHLHHRGRCVKVECQCPEYAVFEPLTRQIRTYALHSSDFSLRNTTTVPLSVVAAALASATHPPPSGRPPSHPTSTLMLPPPPSITSQNPVQPTPPTTAPMATALPPSTALPMLSASDDASRHITPFSAPAPRAGTSRQQRTDSQLNLAHHQPPHPHLPHPISRVVSAPRIPSRNYRGGAAAINVARLASSLAPRSFHPPSAPPSGLPYDIFISPFNPEYDMEERPTPRFSWRDEDLDAALEKLMRSHLHITTVLPAGDQPIWRELNGLIVSHLQDNHISLPHRPADAEGAIASTNYAQLLWRPIRLAGDPTKGRSLVRCPQLFAHNFTHAELKRSYTRLRNPLRDAAFIWIAPRYAHLLGPIAPNGPQHVCFPWYVLQGSYPIGEEPHSCFDVGCPNEEDPRIAQQPSATIPSSSIPIPTRSFLPQVSPPRLTTPPRTENRPSDRPSALPPADPSPPSSPDFPCITELLSQARGRTLSDARADGPRATQRRRVNSPSPPSPTTQSLEPQQSRAPSPLVHIDLTSMDDRADLTNNVATTSKGLPISRVMSLQQLQDISELVRSSVVISKRDEVFIHGPNDSDVAQTILRLLEHVSHKGPKPHLVFPTSVNCLNPPFPPRAFLDHSRMIHVGLGVGEGPERTPLRRALELLVSNNTFWGVIGQWRVPHIEPYDLLGPAAHRQSHNHLRTSGAASALVVIDNLEPTAISPFWMSIVIAGEKGVIVDPLIIQSLEPEVAARIRPWLSMRRTDTVQSVDDEAVRIGIQYLEMNLAPALSRPRSIAVHEKIRASIINKALLNHVSPWETSEYHAFCDGFDIPLGNGTTLLSLLRRRYRTDMLQKFVISLYDLEVKDVDHVLGFLQWEMEDTCTRVTESLLLVNMLRGRVMHWLKGRGVPSQDAAIRGGLAGMSDIPEGFNPHDPLFRLKLFLLATTASTLRPATLPTEIKIRISRDSQLRLVDMGAAIDIRTCYRSVDITISPWLASVLVEPLTTPDQASVFDAWFYEQLVVCTGGFSAA</sequence>
<dbReference type="InParanoid" id="A0A165R216"/>
<name>A0A165R216_9AGAM</name>
<evidence type="ECO:0000313" key="2">
    <source>
        <dbReference type="EMBL" id="KZT23195.1"/>
    </source>
</evidence>
<feature type="compositionally biased region" description="Pro residues" evidence="1">
    <location>
        <begin position="68"/>
        <end position="78"/>
    </location>
</feature>
<proteinExistence type="predicted"/>
<organism evidence="2 3">
    <name type="scientific">Neolentinus lepideus HHB14362 ss-1</name>
    <dbReference type="NCBI Taxonomy" id="1314782"/>
    <lineage>
        <taxon>Eukaryota</taxon>
        <taxon>Fungi</taxon>
        <taxon>Dikarya</taxon>
        <taxon>Basidiomycota</taxon>
        <taxon>Agaricomycotina</taxon>
        <taxon>Agaricomycetes</taxon>
        <taxon>Gloeophyllales</taxon>
        <taxon>Gloeophyllaceae</taxon>
        <taxon>Neolentinus</taxon>
    </lineage>
</organism>
<accession>A0A165R216</accession>
<dbReference type="OrthoDB" id="3327556at2759"/>
<evidence type="ECO:0000313" key="3">
    <source>
        <dbReference type="Proteomes" id="UP000076761"/>
    </source>
</evidence>
<feature type="region of interest" description="Disordered" evidence="1">
    <location>
        <begin position="66"/>
        <end position="166"/>
    </location>
</feature>
<feature type="compositionally biased region" description="Low complexity" evidence="1">
    <location>
        <begin position="509"/>
        <end position="518"/>
    </location>
</feature>
<feature type="compositionally biased region" description="Polar residues" evidence="1">
    <location>
        <begin position="142"/>
        <end position="153"/>
    </location>
</feature>
<feature type="compositionally biased region" description="Low complexity" evidence="1">
    <location>
        <begin position="105"/>
        <end position="123"/>
    </location>
</feature>
<feature type="compositionally biased region" description="Pro residues" evidence="1">
    <location>
        <begin position="455"/>
        <end position="467"/>
    </location>
</feature>